<keyword evidence="8" id="KW-1185">Reference proteome</keyword>
<dbReference type="InterPro" id="IPR025287">
    <property type="entry name" value="WAK_GUB"/>
</dbReference>
<dbReference type="PANTHER" id="PTHR33138:SF11">
    <property type="entry name" value="KINASE-LIKE PROTEIN"/>
    <property type="match status" value="1"/>
</dbReference>
<evidence type="ECO:0000256" key="2">
    <source>
        <dbReference type="ARBA" id="ARBA00022692"/>
    </source>
</evidence>
<gene>
    <name evidence="7" type="ORF">Ddye_015417</name>
</gene>
<dbReference type="AlphaFoldDB" id="A0AAD9WZ46"/>
<evidence type="ECO:0000259" key="6">
    <source>
        <dbReference type="Pfam" id="PF13947"/>
    </source>
</evidence>
<evidence type="ECO:0000256" key="4">
    <source>
        <dbReference type="ARBA" id="ARBA00022989"/>
    </source>
</evidence>
<dbReference type="PANTHER" id="PTHR33138">
    <property type="entry name" value="OS01G0690200 PROTEIN"/>
    <property type="match status" value="1"/>
</dbReference>
<keyword evidence="2" id="KW-0812">Transmembrane</keyword>
<comment type="caution">
    <text evidence="7">The sequence shown here is derived from an EMBL/GenBank/DDBJ whole genome shotgun (WGS) entry which is preliminary data.</text>
</comment>
<comment type="subcellular location">
    <subcellularLocation>
        <location evidence="1">Membrane</location>
        <topology evidence="1">Single-pass membrane protein</topology>
    </subcellularLocation>
</comment>
<dbReference type="Proteomes" id="UP001280121">
    <property type="component" value="Unassembled WGS sequence"/>
</dbReference>
<keyword evidence="3" id="KW-0732">Signal</keyword>
<accession>A0AAD9WZ46</accession>
<protein>
    <recommendedName>
        <fullName evidence="6">Wall-associated receptor kinase galacturonan-binding domain-containing protein</fullName>
    </recommendedName>
</protein>
<dbReference type="GO" id="GO:0030247">
    <property type="term" value="F:polysaccharide binding"/>
    <property type="evidence" value="ECO:0007669"/>
    <property type="project" value="InterPro"/>
</dbReference>
<proteinExistence type="predicted"/>
<keyword evidence="5" id="KW-0472">Membrane</keyword>
<evidence type="ECO:0000256" key="1">
    <source>
        <dbReference type="ARBA" id="ARBA00004167"/>
    </source>
</evidence>
<keyword evidence="4" id="KW-1133">Transmembrane helix</keyword>
<dbReference type="GO" id="GO:0016020">
    <property type="term" value="C:membrane"/>
    <property type="evidence" value="ECO:0007669"/>
    <property type="project" value="UniProtKB-SubCell"/>
</dbReference>
<feature type="domain" description="Wall-associated receptor kinase galacturonan-binding" evidence="6">
    <location>
        <begin position="16"/>
        <end position="61"/>
    </location>
</feature>
<organism evidence="7 8">
    <name type="scientific">Dipteronia dyeriana</name>
    <dbReference type="NCBI Taxonomy" id="168575"/>
    <lineage>
        <taxon>Eukaryota</taxon>
        <taxon>Viridiplantae</taxon>
        <taxon>Streptophyta</taxon>
        <taxon>Embryophyta</taxon>
        <taxon>Tracheophyta</taxon>
        <taxon>Spermatophyta</taxon>
        <taxon>Magnoliopsida</taxon>
        <taxon>eudicotyledons</taxon>
        <taxon>Gunneridae</taxon>
        <taxon>Pentapetalae</taxon>
        <taxon>rosids</taxon>
        <taxon>malvids</taxon>
        <taxon>Sapindales</taxon>
        <taxon>Sapindaceae</taxon>
        <taxon>Hippocastanoideae</taxon>
        <taxon>Acereae</taxon>
        <taxon>Dipteronia</taxon>
    </lineage>
</organism>
<dbReference type="EMBL" id="JANJYI010000005">
    <property type="protein sequence ID" value="KAK2647928.1"/>
    <property type="molecule type" value="Genomic_DNA"/>
</dbReference>
<evidence type="ECO:0000313" key="7">
    <source>
        <dbReference type="EMBL" id="KAK2647928.1"/>
    </source>
</evidence>
<evidence type="ECO:0000313" key="8">
    <source>
        <dbReference type="Proteomes" id="UP001280121"/>
    </source>
</evidence>
<dbReference type="Pfam" id="PF13947">
    <property type="entry name" value="GUB_WAK_bind"/>
    <property type="match status" value="1"/>
</dbReference>
<name>A0AAD9WZ46_9ROSI</name>
<evidence type="ECO:0000256" key="3">
    <source>
        <dbReference type="ARBA" id="ARBA00022729"/>
    </source>
</evidence>
<sequence>MDGERDWRWVEIGVSEVPQYCGRKEFELRCQDNEYHFIESAGQKFRVLSINDSHPTMIIARDDLWNSYCPTPGTVLHDTIFNTSLYKYGPNVRNLSLFHNCNEVISPESKLF</sequence>
<evidence type="ECO:0000256" key="5">
    <source>
        <dbReference type="ARBA" id="ARBA00023136"/>
    </source>
</evidence>
<reference evidence="7" key="1">
    <citation type="journal article" date="2023" name="Plant J.">
        <title>Genome sequences and population genomics provide insights into the demographic history, inbreeding, and mutation load of two 'living fossil' tree species of Dipteronia.</title>
        <authorList>
            <person name="Feng Y."/>
            <person name="Comes H.P."/>
            <person name="Chen J."/>
            <person name="Zhu S."/>
            <person name="Lu R."/>
            <person name="Zhang X."/>
            <person name="Li P."/>
            <person name="Qiu J."/>
            <person name="Olsen K.M."/>
            <person name="Qiu Y."/>
        </authorList>
    </citation>
    <scope>NUCLEOTIDE SEQUENCE</scope>
    <source>
        <strain evidence="7">KIB01</strain>
    </source>
</reference>